<dbReference type="PANTHER" id="PTHR30524">
    <property type="entry name" value="MANNITOL-1-PHOSPHATE 5-DEHYDROGENASE"/>
    <property type="match status" value="1"/>
</dbReference>
<dbReference type="InterPro" id="IPR013328">
    <property type="entry name" value="6PGD_dom2"/>
</dbReference>
<dbReference type="PRINTS" id="PR00084">
    <property type="entry name" value="MTLDHDRGNASE"/>
</dbReference>
<dbReference type="InterPro" id="IPR000669">
    <property type="entry name" value="Mannitol_DH"/>
</dbReference>
<name>A0ABV6FRT5_9BACT</name>
<dbReference type="Gene3D" id="1.10.1040.10">
    <property type="entry name" value="N-(1-d-carboxylethyl)-l-norvaline Dehydrogenase, domain 2"/>
    <property type="match status" value="1"/>
</dbReference>
<feature type="domain" description="Mannitol dehydrogenase C-terminal" evidence="4">
    <location>
        <begin position="273"/>
        <end position="463"/>
    </location>
</feature>
<evidence type="ECO:0000256" key="2">
    <source>
        <dbReference type="ARBA" id="ARBA00023027"/>
    </source>
</evidence>
<dbReference type="Pfam" id="PF01232">
    <property type="entry name" value="Mannitol_dh"/>
    <property type="match status" value="1"/>
</dbReference>
<dbReference type="SUPFAM" id="SSF48179">
    <property type="entry name" value="6-phosphogluconate dehydrogenase C-terminal domain-like"/>
    <property type="match status" value="1"/>
</dbReference>
<dbReference type="EMBL" id="JBHLWI010000009">
    <property type="protein sequence ID" value="MFC0262050.1"/>
    <property type="molecule type" value="Genomic_DNA"/>
</dbReference>
<evidence type="ECO:0000259" key="3">
    <source>
        <dbReference type="Pfam" id="PF01232"/>
    </source>
</evidence>
<dbReference type="NCBIfam" id="NF002969">
    <property type="entry name" value="PRK03643.1"/>
    <property type="match status" value="1"/>
</dbReference>
<evidence type="ECO:0000259" key="4">
    <source>
        <dbReference type="Pfam" id="PF08125"/>
    </source>
</evidence>
<dbReference type="InterPro" id="IPR013131">
    <property type="entry name" value="Mannitol_DH_N"/>
</dbReference>
<dbReference type="Proteomes" id="UP001589797">
    <property type="component" value="Unassembled WGS sequence"/>
</dbReference>
<gene>
    <name evidence="5" type="ORF">ACFFIP_05095</name>
</gene>
<proteinExistence type="predicted"/>
<comment type="caution">
    <text evidence="5">The sequence shown here is derived from an EMBL/GenBank/DDBJ whole genome shotgun (WGS) entry which is preliminary data.</text>
</comment>
<evidence type="ECO:0000313" key="5">
    <source>
        <dbReference type="EMBL" id="MFC0262050.1"/>
    </source>
</evidence>
<evidence type="ECO:0000256" key="1">
    <source>
        <dbReference type="ARBA" id="ARBA00023002"/>
    </source>
</evidence>
<dbReference type="Pfam" id="PF08125">
    <property type="entry name" value="Mannitol_dh_C"/>
    <property type="match status" value="1"/>
</dbReference>
<dbReference type="Gene3D" id="3.40.50.720">
    <property type="entry name" value="NAD(P)-binding Rossmann-like Domain"/>
    <property type="match status" value="1"/>
</dbReference>
<dbReference type="RefSeq" id="WP_382386491.1">
    <property type="nucleotide sequence ID" value="NZ_JBHLWI010000009.1"/>
</dbReference>
<dbReference type="PANTHER" id="PTHR30524:SF0">
    <property type="entry name" value="ALTRONATE OXIDOREDUCTASE-RELATED"/>
    <property type="match status" value="1"/>
</dbReference>
<organism evidence="5 6">
    <name type="scientific">Fontibacter flavus</name>
    <dbReference type="NCBI Taxonomy" id="654838"/>
    <lineage>
        <taxon>Bacteria</taxon>
        <taxon>Pseudomonadati</taxon>
        <taxon>Bacteroidota</taxon>
        <taxon>Cytophagia</taxon>
        <taxon>Cytophagales</taxon>
        <taxon>Cyclobacteriaceae</taxon>
        <taxon>Fontibacter</taxon>
    </lineage>
</organism>
<dbReference type="InterPro" id="IPR008927">
    <property type="entry name" value="6-PGluconate_DH-like_C_sf"/>
</dbReference>
<dbReference type="InterPro" id="IPR013118">
    <property type="entry name" value="Mannitol_DH_C"/>
</dbReference>
<dbReference type="SUPFAM" id="SSF51735">
    <property type="entry name" value="NAD(P)-binding Rossmann-fold domains"/>
    <property type="match status" value="1"/>
</dbReference>
<dbReference type="InterPro" id="IPR036291">
    <property type="entry name" value="NAD(P)-bd_dom_sf"/>
</dbReference>
<sequence length="471" mass="53933">MNTLNRNNTFVKKRPVKILQFGEGNFLRGFVDWMVDEMNEKAGFDGDIQIIQPLNEGMGEKLNDQDGLYHLQLQGIQNGAIVDKLKLITCVQGVINPYQDYQAYLSLAANPDLQFVISNTTEAGITFDPNDILQENTVPHTFPGKLTALLYQRFQIFDGNHSKKLIIIPCELIDKNGEMLKKCVLQYAELWDLPIGFHKWIEESNLFYNTLVDRIVPGFPKDNIFEIQQKIGFEDSMIVKAEPFHLWVIEGPQSLREIFPADQAELEVKFVEDLSPFRTRKVRILNGAHTAMVPLAYLKGIRTVREAIEDEEMGAIIRETIFKEIIPTLDLPSEELKKYANEVLDRFRNPFIRHELASIALNSISKFKVRVLPSMVEYHQNFGTWPKNLVKSLAALILFYRGECNGESLPLNDGQEILDFFKAVWKKGNMEEIVTSILTQEEFWGIDLSKEDELISAVNQAILNLSYDLVS</sequence>
<keyword evidence="2" id="KW-0520">NAD</keyword>
<keyword evidence="6" id="KW-1185">Reference proteome</keyword>
<accession>A0ABV6FRT5</accession>
<protein>
    <submittedName>
        <fullName evidence="5">Tagaturonate reductase</fullName>
    </submittedName>
</protein>
<keyword evidence="1" id="KW-0560">Oxidoreductase</keyword>
<reference evidence="5 6" key="1">
    <citation type="submission" date="2024-09" db="EMBL/GenBank/DDBJ databases">
        <authorList>
            <person name="Sun Q."/>
            <person name="Mori K."/>
        </authorList>
    </citation>
    <scope>NUCLEOTIDE SEQUENCE [LARGE SCALE GENOMIC DNA]</scope>
    <source>
        <strain evidence="5 6">CCM 7650</strain>
    </source>
</reference>
<evidence type="ECO:0000313" key="6">
    <source>
        <dbReference type="Proteomes" id="UP001589797"/>
    </source>
</evidence>
<feature type="domain" description="Mannitol dehydrogenase N-terminal" evidence="3">
    <location>
        <begin position="17"/>
        <end position="254"/>
    </location>
</feature>